<feature type="region of interest" description="Disordered" evidence="1">
    <location>
        <begin position="72"/>
        <end position="96"/>
    </location>
</feature>
<protein>
    <recommendedName>
        <fullName evidence="2">WRKY19-like zinc finger domain-containing protein</fullName>
    </recommendedName>
</protein>
<dbReference type="PANTHER" id="PTHR31827:SF1">
    <property type="entry name" value="EMB|CAB89363.1"/>
    <property type="match status" value="1"/>
</dbReference>
<dbReference type="EMBL" id="JNBR01000332">
    <property type="protein sequence ID" value="OQR95236.1"/>
    <property type="molecule type" value="Genomic_DNA"/>
</dbReference>
<keyword evidence="4" id="KW-1185">Reference proteome</keyword>
<proteinExistence type="predicted"/>
<evidence type="ECO:0000313" key="3">
    <source>
        <dbReference type="EMBL" id="OQR95236.1"/>
    </source>
</evidence>
<accession>A0A1V9ZB54</accession>
<organism evidence="3 4">
    <name type="scientific">Achlya hypogyna</name>
    <name type="common">Oomycete</name>
    <name type="synonym">Protoachlya hypogyna</name>
    <dbReference type="NCBI Taxonomy" id="1202772"/>
    <lineage>
        <taxon>Eukaryota</taxon>
        <taxon>Sar</taxon>
        <taxon>Stramenopiles</taxon>
        <taxon>Oomycota</taxon>
        <taxon>Saprolegniomycetes</taxon>
        <taxon>Saprolegniales</taxon>
        <taxon>Achlyaceae</taxon>
        <taxon>Achlya</taxon>
    </lineage>
</organism>
<dbReference type="PANTHER" id="PTHR31827">
    <property type="entry name" value="EMB|CAB89363.1"/>
    <property type="match status" value="1"/>
</dbReference>
<evidence type="ECO:0000256" key="1">
    <source>
        <dbReference type="SAM" id="MobiDB-lite"/>
    </source>
</evidence>
<sequence>MLRLAPRERSRSEGTCAPAMALRRSASLELRLCRVAACRRYAKEAEHCLLHLRERLRPVAASPFPHRPPFSWAEPSMHPAERPSPAKHSVVPRTLDDTTPNRNARCRVASCTSYARNGGCCTRHGGGRKCLMENCSTPSQTGGLCRLHGGGTRCKIEGCTKFARVRGLCSVHFRYEDALVGGANHVKRKSRPRPSE</sequence>
<dbReference type="InterPro" id="IPR056866">
    <property type="entry name" value="Znf_WRKY19"/>
</dbReference>
<dbReference type="Proteomes" id="UP000243579">
    <property type="component" value="Unassembled WGS sequence"/>
</dbReference>
<reference evidence="3 4" key="1">
    <citation type="journal article" date="2014" name="Genome Biol. Evol.">
        <title>The secreted proteins of Achlya hypogyna and Thraustotheca clavata identify the ancestral oomycete secretome and reveal gene acquisitions by horizontal gene transfer.</title>
        <authorList>
            <person name="Misner I."/>
            <person name="Blouin N."/>
            <person name="Leonard G."/>
            <person name="Richards T.A."/>
            <person name="Lane C.E."/>
        </authorList>
    </citation>
    <scope>NUCLEOTIDE SEQUENCE [LARGE SCALE GENOMIC DNA]</scope>
    <source>
        <strain evidence="3 4">ATCC 48635</strain>
    </source>
</reference>
<comment type="caution">
    <text evidence="3">The sequence shown here is derived from an EMBL/GenBank/DDBJ whole genome shotgun (WGS) entry which is preliminary data.</text>
</comment>
<evidence type="ECO:0000313" key="4">
    <source>
        <dbReference type="Proteomes" id="UP000243579"/>
    </source>
</evidence>
<name>A0A1V9ZB54_ACHHY</name>
<dbReference type="STRING" id="1202772.A0A1V9ZB54"/>
<dbReference type="AlphaFoldDB" id="A0A1V9ZB54"/>
<evidence type="ECO:0000259" key="2">
    <source>
        <dbReference type="Pfam" id="PF24906"/>
    </source>
</evidence>
<dbReference type="OrthoDB" id="64034at2759"/>
<dbReference type="Pfam" id="PF24906">
    <property type="entry name" value="Zf_WRKY19"/>
    <property type="match status" value="1"/>
</dbReference>
<gene>
    <name evidence="3" type="ORF">ACHHYP_00166</name>
</gene>
<feature type="domain" description="WRKY19-like zinc finger" evidence="2">
    <location>
        <begin position="151"/>
        <end position="172"/>
    </location>
</feature>